<name>A0AAD5G5G2_AMBAR</name>
<protein>
    <submittedName>
        <fullName evidence="1">Uncharacterized protein</fullName>
    </submittedName>
</protein>
<evidence type="ECO:0000313" key="2">
    <source>
        <dbReference type="Proteomes" id="UP001206925"/>
    </source>
</evidence>
<accession>A0AAD5G5G2</accession>
<dbReference type="Proteomes" id="UP001206925">
    <property type="component" value="Unassembled WGS sequence"/>
</dbReference>
<evidence type="ECO:0000313" key="1">
    <source>
        <dbReference type="EMBL" id="KAI7729027.1"/>
    </source>
</evidence>
<proteinExistence type="predicted"/>
<comment type="caution">
    <text evidence="1">The sequence shown here is derived from an EMBL/GenBank/DDBJ whole genome shotgun (WGS) entry which is preliminary data.</text>
</comment>
<gene>
    <name evidence="1" type="ORF">M8C21_024572</name>
</gene>
<sequence length="63" mass="6975">MLKGMKHTRNITSGIPMVSLCVIVSFCIPITSGIPMVSLCVKKPKDKGLSNALKLPKKEEYLW</sequence>
<dbReference type="EMBL" id="JAMZMK010011091">
    <property type="protein sequence ID" value="KAI7729027.1"/>
    <property type="molecule type" value="Genomic_DNA"/>
</dbReference>
<keyword evidence="2" id="KW-1185">Reference proteome</keyword>
<dbReference type="AlphaFoldDB" id="A0AAD5G5G2"/>
<reference evidence="1" key="1">
    <citation type="submission" date="2022-06" db="EMBL/GenBank/DDBJ databases">
        <title>Uncovering the hologenomic basis of an extraordinary plant invasion.</title>
        <authorList>
            <person name="Bieker V.C."/>
            <person name="Martin M.D."/>
            <person name="Gilbert T."/>
            <person name="Hodgins K."/>
            <person name="Battlay P."/>
            <person name="Petersen B."/>
            <person name="Wilson J."/>
        </authorList>
    </citation>
    <scope>NUCLEOTIDE SEQUENCE</scope>
    <source>
        <strain evidence="1">AA19_3_7</strain>
        <tissue evidence="1">Leaf</tissue>
    </source>
</reference>
<organism evidence="1 2">
    <name type="scientific">Ambrosia artemisiifolia</name>
    <name type="common">Common ragweed</name>
    <dbReference type="NCBI Taxonomy" id="4212"/>
    <lineage>
        <taxon>Eukaryota</taxon>
        <taxon>Viridiplantae</taxon>
        <taxon>Streptophyta</taxon>
        <taxon>Embryophyta</taxon>
        <taxon>Tracheophyta</taxon>
        <taxon>Spermatophyta</taxon>
        <taxon>Magnoliopsida</taxon>
        <taxon>eudicotyledons</taxon>
        <taxon>Gunneridae</taxon>
        <taxon>Pentapetalae</taxon>
        <taxon>asterids</taxon>
        <taxon>campanulids</taxon>
        <taxon>Asterales</taxon>
        <taxon>Asteraceae</taxon>
        <taxon>Asteroideae</taxon>
        <taxon>Heliantheae alliance</taxon>
        <taxon>Heliantheae</taxon>
        <taxon>Ambrosia</taxon>
    </lineage>
</organism>